<comment type="similarity">
    <text evidence="1">Belongs to the APC10 family.</text>
</comment>
<evidence type="ECO:0000259" key="7">
    <source>
        <dbReference type="PROSITE" id="PS50086"/>
    </source>
</evidence>
<dbReference type="SUPFAM" id="SSF49785">
    <property type="entry name" value="Galactose-binding domain-like"/>
    <property type="match status" value="1"/>
</dbReference>
<keyword evidence="3" id="KW-0132">Cell division</keyword>
<dbReference type="GO" id="GO:0070979">
    <property type="term" value="P:protein K11-linked ubiquitination"/>
    <property type="evidence" value="ECO:0007669"/>
    <property type="project" value="TreeGrafter"/>
</dbReference>
<reference evidence="9" key="1">
    <citation type="submission" date="2022-06" db="EMBL/GenBank/DDBJ databases">
        <authorList>
            <person name="Berger JAMES D."/>
            <person name="Berger JAMES D."/>
        </authorList>
    </citation>
    <scope>NUCLEOTIDE SEQUENCE [LARGE SCALE GENOMIC DNA]</scope>
</reference>
<keyword evidence="9" id="KW-1185">Reference proteome</keyword>
<dbReference type="Gene3D" id="1.10.8.270">
    <property type="entry name" value="putative rabgap domain of human tbc1 domain family member 14 like domains"/>
    <property type="match status" value="1"/>
</dbReference>
<dbReference type="Pfam" id="PF00566">
    <property type="entry name" value="RabGAP-TBC"/>
    <property type="match status" value="1"/>
</dbReference>
<proteinExistence type="inferred from homology"/>
<dbReference type="PROSITE" id="PS51284">
    <property type="entry name" value="DOC"/>
    <property type="match status" value="1"/>
</dbReference>
<dbReference type="Proteomes" id="UP000050792">
    <property type="component" value="Unassembled WGS sequence"/>
</dbReference>
<dbReference type="PROSITE" id="PS50086">
    <property type="entry name" value="TBC_RABGAP"/>
    <property type="match status" value="1"/>
</dbReference>
<dbReference type="Gene3D" id="2.60.120.260">
    <property type="entry name" value="Galactose-binding domain-like"/>
    <property type="match status" value="1"/>
</dbReference>
<evidence type="ECO:0000313" key="10">
    <source>
        <dbReference type="WBParaSite" id="SRDH1_33390.1"/>
    </source>
</evidence>
<dbReference type="PANTHER" id="PTHR12936">
    <property type="entry name" value="ANAPHASE-PROMOTING COMPLEX 10"/>
    <property type="match status" value="1"/>
</dbReference>
<evidence type="ECO:0000259" key="8">
    <source>
        <dbReference type="PROSITE" id="PS51284"/>
    </source>
</evidence>
<evidence type="ECO:0000256" key="5">
    <source>
        <dbReference type="ARBA" id="ARBA00022786"/>
    </source>
</evidence>
<feature type="domain" description="Rab-GAP TBC" evidence="7">
    <location>
        <begin position="317"/>
        <end position="582"/>
    </location>
</feature>
<keyword evidence="4" id="KW-0498">Mitosis</keyword>
<dbReference type="SMART" id="SM01337">
    <property type="entry name" value="APC10"/>
    <property type="match status" value="1"/>
</dbReference>
<evidence type="ECO:0000256" key="1">
    <source>
        <dbReference type="ARBA" id="ARBA00006762"/>
    </source>
</evidence>
<accession>A0AA85F383</accession>
<dbReference type="SUPFAM" id="SSF47923">
    <property type="entry name" value="Ypt/Rab-GAP domain of gyp1p"/>
    <property type="match status" value="2"/>
</dbReference>
<organism evidence="9 10">
    <name type="scientific">Schistosoma rodhaini</name>
    <dbReference type="NCBI Taxonomy" id="6188"/>
    <lineage>
        <taxon>Eukaryota</taxon>
        <taxon>Metazoa</taxon>
        <taxon>Spiralia</taxon>
        <taxon>Lophotrochozoa</taxon>
        <taxon>Platyhelminthes</taxon>
        <taxon>Trematoda</taxon>
        <taxon>Digenea</taxon>
        <taxon>Strigeidida</taxon>
        <taxon>Schistosomatoidea</taxon>
        <taxon>Schistosomatidae</taxon>
        <taxon>Schistosoma</taxon>
    </lineage>
</organism>
<dbReference type="WBParaSite" id="SRDH1_33390.1">
    <property type="protein sequence ID" value="SRDH1_33390.1"/>
    <property type="gene ID" value="SRDH1_33390"/>
</dbReference>
<dbReference type="InterPro" id="IPR008979">
    <property type="entry name" value="Galactose-bd-like_sf"/>
</dbReference>
<name>A0AA85F383_9TREM</name>
<dbReference type="SMART" id="SM00164">
    <property type="entry name" value="TBC"/>
    <property type="match status" value="1"/>
</dbReference>
<sequence length="640" mass="74004">MPFKLKAISNFDVTKDERDGKVRDVCDHAVWSLSSCKPGHGIDQLLSESTDTFWQSDGPQPHCVNIQFPRKMVLSKLCLYTDYKVDESYTPSRLAIRVGNTIHDLIELLEVELQEPTGWSVIPLNWPDGSPLRTFLLQIAISANHQNGRDTHLRAIRLHSPVECRGLNTLAPFVSREGRAFMTIRQGWGLVLYLLLFGPSSYKIKRIKKDLKFENSRKCSLKSLLSSTLDADLLFHRHEQMLNIINGENVNIEELKRLSIDGCPDSNGIRSKFLLNYLPYNVDKRQERITFNRRQYEGYIKEFVFESCMADAMPADHPLNLEPDGNWIAFFRDNEILLQINKDCQRLCPDFDFFRRPTEYSSLSLFGKEVPVGVLRRRGETSALQSRSLNKNLAGVTNMIHLSTYSPFQPNHRLSSGLVTQSQISKMNRNSDWNSTSPHEEPHWEVIERILYVYYKTHVSQGYVQGMNEIIAPIYYVFATDPDESWRKYAEMDTFYCFNNLMTEIHPNFLRKLDGSHEAGLGGQMKILSDLLSKFDSNLSKHLKKIELVPEHFAFRWLSLLLAREFMLPDVLLLWDTLFSDPHRFNLLPYVCCSMLIGIRDQLLKADFPTAVQLVQNYPSNVDVMRILLKARAFYTDRQI</sequence>
<dbReference type="InterPro" id="IPR016901">
    <property type="entry name" value="APC10/Doc1"/>
</dbReference>
<dbReference type="InterPro" id="IPR035969">
    <property type="entry name" value="Rab-GAP_TBC_sf"/>
</dbReference>
<keyword evidence="5" id="KW-0833">Ubl conjugation pathway</keyword>
<evidence type="ECO:0000313" key="9">
    <source>
        <dbReference type="Proteomes" id="UP000050792"/>
    </source>
</evidence>
<dbReference type="Pfam" id="PF03256">
    <property type="entry name" value="ANAPC10"/>
    <property type="match status" value="1"/>
</dbReference>
<evidence type="ECO:0000256" key="3">
    <source>
        <dbReference type="ARBA" id="ARBA00022618"/>
    </source>
</evidence>
<evidence type="ECO:0000256" key="6">
    <source>
        <dbReference type="ARBA" id="ARBA00023306"/>
    </source>
</evidence>
<dbReference type="GO" id="GO:0005680">
    <property type="term" value="C:anaphase-promoting complex"/>
    <property type="evidence" value="ECO:0007669"/>
    <property type="project" value="InterPro"/>
</dbReference>
<dbReference type="GO" id="GO:0031145">
    <property type="term" value="P:anaphase-promoting complex-dependent catabolic process"/>
    <property type="evidence" value="ECO:0007669"/>
    <property type="project" value="InterPro"/>
</dbReference>
<reference evidence="10" key="2">
    <citation type="submission" date="2023-11" db="UniProtKB">
        <authorList>
            <consortium name="WormBaseParasite"/>
        </authorList>
    </citation>
    <scope>IDENTIFICATION</scope>
</reference>
<dbReference type="InterPro" id="IPR004939">
    <property type="entry name" value="APC_su10/DOC_dom"/>
</dbReference>
<dbReference type="GO" id="GO:0051301">
    <property type="term" value="P:cell division"/>
    <property type="evidence" value="ECO:0007669"/>
    <property type="project" value="UniProtKB-KW"/>
</dbReference>
<dbReference type="Gene3D" id="1.10.472.80">
    <property type="entry name" value="Ypt/Rab-GAP domain of gyp1p, domain 3"/>
    <property type="match status" value="1"/>
</dbReference>
<protein>
    <recommendedName>
        <fullName evidence="2">Anaphase-promoting complex subunit 10</fullName>
    </recommendedName>
</protein>
<evidence type="ECO:0000256" key="2">
    <source>
        <dbReference type="ARBA" id="ARBA00013927"/>
    </source>
</evidence>
<evidence type="ECO:0000256" key="4">
    <source>
        <dbReference type="ARBA" id="ARBA00022776"/>
    </source>
</evidence>
<dbReference type="CDD" id="cd08366">
    <property type="entry name" value="APC10"/>
    <property type="match status" value="1"/>
</dbReference>
<feature type="domain" description="DOC" evidence="8">
    <location>
        <begin position="1"/>
        <end position="185"/>
    </location>
</feature>
<dbReference type="AlphaFoldDB" id="A0AA85F383"/>
<dbReference type="PANTHER" id="PTHR12936:SF0">
    <property type="entry name" value="ANAPHASE-PROMOTING COMPLEX SUBUNIT 10"/>
    <property type="match status" value="1"/>
</dbReference>
<keyword evidence="6" id="KW-0131">Cell cycle</keyword>
<dbReference type="InterPro" id="IPR000195">
    <property type="entry name" value="Rab-GAP-TBC_dom"/>
</dbReference>